<gene>
    <name evidence="1" type="ORF">ACFQE1_04670</name>
</gene>
<dbReference type="AlphaFoldDB" id="A0ABD5RXD7"/>
<name>A0ABD5RXD7_9EURY</name>
<evidence type="ECO:0000313" key="2">
    <source>
        <dbReference type="Proteomes" id="UP001596328"/>
    </source>
</evidence>
<keyword evidence="2" id="KW-1185">Reference proteome</keyword>
<reference evidence="1 2" key="1">
    <citation type="journal article" date="2019" name="Int. J. Syst. Evol. Microbiol.">
        <title>The Global Catalogue of Microorganisms (GCM) 10K type strain sequencing project: providing services to taxonomists for standard genome sequencing and annotation.</title>
        <authorList>
            <consortium name="The Broad Institute Genomics Platform"/>
            <consortium name="The Broad Institute Genome Sequencing Center for Infectious Disease"/>
            <person name="Wu L."/>
            <person name="Ma J."/>
        </authorList>
    </citation>
    <scope>NUCLEOTIDE SEQUENCE [LARGE SCALE GENOMIC DNA]</scope>
    <source>
        <strain evidence="1 2">NBRC 111368</strain>
    </source>
</reference>
<evidence type="ECO:0000313" key="1">
    <source>
        <dbReference type="EMBL" id="MFC6723687.1"/>
    </source>
</evidence>
<proteinExistence type="predicted"/>
<dbReference type="Proteomes" id="UP001596328">
    <property type="component" value="Unassembled WGS sequence"/>
</dbReference>
<sequence length="603" mass="66751">MSENTTRHNVPGVEPREYERNLYFHGKLITVRDMNLEQAYHLGRLNSHTRYVSGQGVLTGLDTTATWDAATDELTIAVHPGVAYDCYGMPIVVENRATETRTLGDETTVYVSIRGRDCKEELVPATGAENACADDCEYSHIRESFEVVVSTEEPASEDPPLSYAIPEVQFPSKSDVGEDAQAAFRAVSRNYYENDAHYADEESPAGTIRVDGPPSKPCDDPAVFLAAYSRSDGDSDDWTLSGDPFREEIHPNHKTWSGLLRHALDFENPHQVHLGLESIDGGARVDVVGSEEEEGHVDLLAGGENVTVAVNGRQVTLSVEAEAGEPQEPEDLDGLRRYVMLRTLTAKVDSYPTVQEEFPNSVLEQSAGQIIKFVESKLEPDAFQTEATYKEIVTRVAEIERRMAGQDANNAGELGQATTLSRKRFREAVDNLEAALTNGSTVDVAVTQDWVCEAAERLQRRRSVNREDSIEDILFDDDEDLVVVGGLIREHTTATTANDVLERDPQEFIDELEAAINFEESGVSPDDVVRFRERVEERVVTNRSIGDLVDVDEEVLSALNSEGVTTAGELVNADLRGISDQTGVNVENLFEVMNNVELFRPRR</sequence>
<comment type="caution">
    <text evidence="1">The sequence shown here is derived from an EMBL/GenBank/DDBJ whole genome shotgun (WGS) entry which is preliminary data.</text>
</comment>
<protein>
    <submittedName>
        <fullName evidence="1">Uncharacterized protein</fullName>
    </submittedName>
</protein>
<organism evidence="1 2">
    <name type="scientific">Halobium palmae</name>
    <dbReference type="NCBI Taxonomy" id="1776492"/>
    <lineage>
        <taxon>Archaea</taxon>
        <taxon>Methanobacteriati</taxon>
        <taxon>Methanobacteriota</taxon>
        <taxon>Stenosarchaea group</taxon>
        <taxon>Halobacteria</taxon>
        <taxon>Halobacteriales</taxon>
        <taxon>Haloferacaceae</taxon>
        <taxon>Halobium</taxon>
    </lineage>
</organism>
<accession>A0ABD5RXD7</accession>
<dbReference type="EMBL" id="JBHSWU010000036">
    <property type="protein sequence ID" value="MFC6723687.1"/>
    <property type="molecule type" value="Genomic_DNA"/>
</dbReference>